<feature type="chain" id="PRO_5040966539" evidence="2">
    <location>
        <begin position="18"/>
        <end position="708"/>
    </location>
</feature>
<feature type="region of interest" description="Disordered" evidence="1">
    <location>
        <begin position="361"/>
        <end position="390"/>
    </location>
</feature>
<dbReference type="PROSITE" id="PS50042">
    <property type="entry name" value="CNMP_BINDING_3"/>
    <property type="match status" value="2"/>
</dbReference>
<organism evidence="4 5">
    <name type="scientific">Phytophthora lilii</name>
    <dbReference type="NCBI Taxonomy" id="2077276"/>
    <lineage>
        <taxon>Eukaryota</taxon>
        <taxon>Sar</taxon>
        <taxon>Stramenopiles</taxon>
        <taxon>Oomycota</taxon>
        <taxon>Peronosporomycetes</taxon>
        <taxon>Peronosporales</taxon>
        <taxon>Peronosporaceae</taxon>
        <taxon>Phytophthora</taxon>
    </lineage>
</organism>
<evidence type="ECO:0000313" key="5">
    <source>
        <dbReference type="Proteomes" id="UP001165083"/>
    </source>
</evidence>
<keyword evidence="2" id="KW-0732">Signal</keyword>
<feature type="compositionally biased region" description="Low complexity" evidence="1">
    <location>
        <begin position="363"/>
        <end position="378"/>
    </location>
</feature>
<proteinExistence type="predicted"/>
<feature type="domain" description="Cyclic nucleotide-binding" evidence="3">
    <location>
        <begin position="242"/>
        <end position="310"/>
    </location>
</feature>
<dbReference type="InterPro" id="IPR051413">
    <property type="entry name" value="K/Na_HCN_channel"/>
</dbReference>
<name>A0A9W6U5F4_9STRA</name>
<evidence type="ECO:0000256" key="2">
    <source>
        <dbReference type="SAM" id="SignalP"/>
    </source>
</evidence>
<feature type="domain" description="Cyclic nucleotide-binding" evidence="3">
    <location>
        <begin position="106"/>
        <end position="149"/>
    </location>
</feature>
<feature type="region of interest" description="Disordered" evidence="1">
    <location>
        <begin position="176"/>
        <end position="206"/>
    </location>
</feature>
<evidence type="ECO:0000313" key="4">
    <source>
        <dbReference type="EMBL" id="GMF25812.1"/>
    </source>
</evidence>
<dbReference type="GO" id="GO:0098855">
    <property type="term" value="C:HCN channel complex"/>
    <property type="evidence" value="ECO:0007669"/>
    <property type="project" value="TreeGrafter"/>
</dbReference>
<dbReference type="PROSITE" id="PS00888">
    <property type="entry name" value="CNMP_BINDING_1"/>
    <property type="match status" value="1"/>
</dbReference>
<dbReference type="Proteomes" id="UP001165083">
    <property type="component" value="Unassembled WGS sequence"/>
</dbReference>
<evidence type="ECO:0000256" key="1">
    <source>
        <dbReference type="SAM" id="MobiDB-lite"/>
    </source>
</evidence>
<feature type="region of interest" description="Disordered" evidence="1">
    <location>
        <begin position="221"/>
        <end position="249"/>
    </location>
</feature>
<dbReference type="PANTHER" id="PTHR45689">
    <property type="entry name" value="I[[H]] CHANNEL, ISOFORM E"/>
    <property type="match status" value="1"/>
</dbReference>
<dbReference type="Pfam" id="PF00027">
    <property type="entry name" value="cNMP_binding"/>
    <property type="match status" value="1"/>
</dbReference>
<dbReference type="GO" id="GO:0035725">
    <property type="term" value="P:sodium ion transmembrane transport"/>
    <property type="evidence" value="ECO:0007669"/>
    <property type="project" value="TreeGrafter"/>
</dbReference>
<sequence length="708" mass="78636">MCFRLLLSLLDLSSSPSCLVTSQCSSRTSTLTQLVITRKWKAFATMEKMCLPNKLQERVHQYYTHVWTEYRSLDGDIVKFQRELAHTLGLEVGLYNYMNLVMRIPFWESCSPDFATQIILNLAIRVYLPDDYIVRKGDTGDEMFMINRGICELSDPAKSQDPRNVAILESTASGSSEKFSAADNGMDNERESSEDKAKAGDTDVDRASSLLSHSKIGHKSIFRRSSTSTDKRAQVYPQKNKYEISPGEEASTKKSLKQILLYPGQAFGEMSLLMNYKRTANIRAATYVEICVFSRESFQRIISRYPEDRRHHGTFGSSRLNVQATATATEAAQALVDRIDVNRPDESIKYGFQTFHPDLTSASPRASVDDPVSSVSSNRRLRRNSLSKTVNSYSADEHFQHKAEITATQPPAESRIDGLEKALATMMNVVNSMAASMERLERLAQSRETVCCCGSSLRGSAKQSDCGGEARGADYTDVSPRTKIRRRKGSSNLFTDIQKSVDSSSGMASISNMPDKAKRNNVEVSRLGSLCQMEFSEAPLGIGSLEPALMVSSSAVVRQMSGIEVMNDACDPLSYDMPAQAQGWLPKTTSPEKDLTIAEQLWRRQKPVKRKIKKMSDYGKSATVARLKSQSALLRTRSSVPSNFKSSATAGHHEGQDISTLLGFGVEHHKTKRRGSRIGIDAFTVQATHDTDTSKSFTSRSCDDHCTQ</sequence>
<evidence type="ECO:0000259" key="3">
    <source>
        <dbReference type="PROSITE" id="PS50042"/>
    </source>
</evidence>
<dbReference type="GO" id="GO:0005249">
    <property type="term" value="F:voltage-gated potassium channel activity"/>
    <property type="evidence" value="ECO:0007669"/>
    <property type="project" value="TreeGrafter"/>
</dbReference>
<dbReference type="Gene3D" id="2.60.120.10">
    <property type="entry name" value="Jelly Rolls"/>
    <property type="match status" value="1"/>
</dbReference>
<keyword evidence="5" id="KW-1185">Reference proteome</keyword>
<dbReference type="InterPro" id="IPR014710">
    <property type="entry name" value="RmlC-like_jellyroll"/>
</dbReference>
<feature type="signal peptide" evidence="2">
    <location>
        <begin position="1"/>
        <end position="17"/>
    </location>
</feature>
<accession>A0A9W6U5F4</accession>
<dbReference type="InterPro" id="IPR000595">
    <property type="entry name" value="cNMP-bd_dom"/>
</dbReference>
<dbReference type="GO" id="GO:0003254">
    <property type="term" value="P:regulation of membrane depolarization"/>
    <property type="evidence" value="ECO:0007669"/>
    <property type="project" value="TreeGrafter"/>
</dbReference>
<feature type="compositionally biased region" description="Basic and acidic residues" evidence="1">
    <location>
        <begin position="187"/>
        <end position="206"/>
    </location>
</feature>
<protein>
    <submittedName>
        <fullName evidence="4">Unnamed protein product</fullName>
    </submittedName>
</protein>
<dbReference type="SUPFAM" id="SSF51206">
    <property type="entry name" value="cAMP-binding domain-like"/>
    <property type="match status" value="1"/>
</dbReference>
<reference evidence="4" key="1">
    <citation type="submission" date="2023-04" db="EMBL/GenBank/DDBJ databases">
        <title>Phytophthora lilii NBRC 32176.</title>
        <authorList>
            <person name="Ichikawa N."/>
            <person name="Sato H."/>
            <person name="Tonouchi N."/>
        </authorList>
    </citation>
    <scope>NUCLEOTIDE SEQUENCE</scope>
    <source>
        <strain evidence="4">NBRC 32176</strain>
    </source>
</reference>
<dbReference type="PROSITE" id="PS00889">
    <property type="entry name" value="CNMP_BINDING_2"/>
    <property type="match status" value="1"/>
</dbReference>
<comment type="caution">
    <text evidence="4">The sequence shown here is derived from an EMBL/GenBank/DDBJ whole genome shotgun (WGS) entry which is preliminary data.</text>
</comment>
<dbReference type="InterPro" id="IPR018490">
    <property type="entry name" value="cNMP-bd_dom_sf"/>
</dbReference>
<dbReference type="PANTHER" id="PTHR45689:SF5">
    <property type="entry name" value="I[[H]] CHANNEL, ISOFORM E"/>
    <property type="match status" value="1"/>
</dbReference>
<dbReference type="InterPro" id="IPR018488">
    <property type="entry name" value="cNMP-bd_CS"/>
</dbReference>
<dbReference type="AlphaFoldDB" id="A0A9W6U5F4"/>
<dbReference type="EMBL" id="BSXW01000573">
    <property type="protein sequence ID" value="GMF25812.1"/>
    <property type="molecule type" value="Genomic_DNA"/>
</dbReference>
<dbReference type="CDD" id="cd00038">
    <property type="entry name" value="CAP_ED"/>
    <property type="match status" value="1"/>
</dbReference>
<gene>
    <name evidence="4" type="ORF">Plil01_001068900</name>
</gene>